<evidence type="ECO:0000313" key="7">
    <source>
        <dbReference type="Proteomes" id="UP000053257"/>
    </source>
</evidence>
<evidence type="ECO:0000256" key="3">
    <source>
        <dbReference type="ARBA" id="ARBA00022989"/>
    </source>
</evidence>
<evidence type="ECO:0000256" key="5">
    <source>
        <dbReference type="SAM" id="Phobius"/>
    </source>
</evidence>
<dbReference type="InterPro" id="IPR007568">
    <property type="entry name" value="RTA1"/>
</dbReference>
<evidence type="ECO:0008006" key="8">
    <source>
        <dbReference type="Google" id="ProtNLM"/>
    </source>
</evidence>
<feature type="transmembrane region" description="Helical" evidence="5">
    <location>
        <begin position="20"/>
        <end position="41"/>
    </location>
</feature>
<organism evidence="6 7">
    <name type="scientific">Phlebiopsis gigantea (strain 11061_1 CR5-6)</name>
    <name type="common">White-rot fungus</name>
    <name type="synonym">Peniophora gigantea</name>
    <dbReference type="NCBI Taxonomy" id="745531"/>
    <lineage>
        <taxon>Eukaryota</taxon>
        <taxon>Fungi</taxon>
        <taxon>Dikarya</taxon>
        <taxon>Basidiomycota</taxon>
        <taxon>Agaricomycotina</taxon>
        <taxon>Agaricomycetes</taxon>
        <taxon>Polyporales</taxon>
        <taxon>Phanerochaetaceae</taxon>
        <taxon>Phlebiopsis</taxon>
    </lineage>
</organism>
<evidence type="ECO:0000256" key="1">
    <source>
        <dbReference type="ARBA" id="ARBA00004141"/>
    </source>
</evidence>
<name>A0A0C3PFX1_PHLG1</name>
<dbReference type="AlphaFoldDB" id="A0A0C3PFX1"/>
<feature type="transmembrane region" description="Helical" evidence="5">
    <location>
        <begin position="140"/>
        <end position="160"/>
    </location>
</feature>
<keyword evidence="3 5" id="KW-1133">Transmembrane helix</keyword>
<dbReference type="STRING" id="745531.A0A0C3PFX1"/>
<evidence type="ECO:0000313" key="6">
    <source>
        <dbReference type="EMBL" id="KIP04558.1"/>
    </source>
</evidence>
<dbReference type="Pfam" id="PF04479">
    <property type="entry name" value="RTA1"/>
    <property type="match status" value="1"/>
</dbReference>
<feature type="transmembrane region" description="Helical" evidence="5">
    <location>
        <begin position="96"/>
        <end position="119"/>
    </location>
</feature>
<dbReference type="PANTHER" id="PTHR31465">
    <property type="entry name" value="PROTEIN RTA1-RELATED"/>
    <property type="match status" value="1"/>
</dbReference>
<accession>A0A0C3PFX1</accession>
<evidence type="ECO:0000256" key="4">
    <source>
        <dbReference type="ARBA" id="ARBA00023136"/>
    </source>
</evidence>
<feature type="transmembrane region" description="Helical" evidence="5">
    <location>
        <begin position="180"/>
        <end position="200"/>
    </location>
</feature>
<keyword evidence="7" id="KW-1185">Reference proteome</keyword>
<sequence length="241" mass="27004">MGVYTIWPLRSNPDSITLYAIYNFFATLSPCGFIAAEYVLLGWLARWLNADCHLLIPPSKITLVFVLSDVSTFLTQAAGGGISASGGSNASMGAKIVLVGLILQLVLFVFFTLVFARFIHRVYNYEPSIWSRDRNEKWYNNWRTLALIMFISQIGVIVRSVYRCIELSEGHAGPFTRTEIYLFVLDLAPLLVAIGVYIPFWPGRFTPNGLPERRPDFEEVPFGFSDAIGVDGSPVFMRTKA</sequence>
<gene>
    <name evidence="6" type="ORF">PHLGIDRAFT_109410</name>
</gene>
<keyword evidence="2 5" id="KW-0812">Transmembrane</keyword>
<dbReference type="GO" id="GO:0016020">
    <property type="term" value="C:membrane"/>
    <property type="evidence" value="ECO:0007669"/>
    <property type="project" value="UniProtKB-SubCell"/>
</dbReference>
<reference evidence="6 7" key="1">
    <citation type="journal article" date="2014" name="PLoS Genet.">
        <title>Analysis of the Phlebiopsis gigantea genome, transcriptome and secretome provides insight into its pioneer colonization strategies of wood.</title>
        <authorList>
            <person name="Hori C."/>
            <person name="Ishida T."/>
            <person name="Igarashi K."/>
            <person name="Samejima M."/>
            <person name="Suzuki H."/>
            <person name="Master E."/>
            <person name="Ferreira P."/>
            <person name="Ruiz-Duenas F.J."/>
            <person name="Held B."/>
            <person name="Canessa P."/>
            <person name="Larrondo L.F."/>
            <person name="Schmoll M."/>
            <person name="Druzhinina I.S."/>
            <person name="Kubicek C.P."/>
            <person name="Gaskell J.A."/>
            <person name="Kersten P."/>
            <person name="St John F."/>
            <person name="Glasner J."/>
            <person name="Sabat G."/>
            <person name="Splinter BonDurant S."/>
            <person name="Syed K."/>
            <person name="Yadav J."/>
            <person name="Mgbeahuruike A.C."/>
            <person name="Kovalchuk A."/>
            <person name="Asiegbu F.O."/>
            <person name="Lackner G."/>
            <person name="Hoffmeister D."/>
            <person name="Rencoret J."/>
            <person name="Gutierrez A."/>
            <person name="Sun H."/>
            <person name="Lindquist E."/>
            <person name="Barry K."/>
            <person name="Riley R."/>
            <person name="Grigoriev I.V."/>
            <person name="Henrissat B."/>
            <person name="Kues U."/>
            <person name="Berka R.M."/>
            <person name="Martinez A.T."/>
            <person name="Covert S.F."/>
            <person name="Blanchette R.A."/>
            <person name="Cullen D."/>
        </authorList>
    </citation>
    <scope>NUCLEOTIDE SEQUENCE [LARGE SCALE GENOMIC DNA]</scope>
    <source>
        <strain evidence="6 7">11061_1 CR5-6</strain>
    </source>
</reference>
<dbReference type="HOGENOM" id="CLU_033465_3_3_1"/>
<dbReference type="Proteomes" id="UP000053257">
    <property type="component" value="Unassembled WGS sequence"/>
</dbReference>
<comment type="subcellular location">
    <subcellularLocation>
        <location evidence="1">Membrane</location>
        <topology evidence="1">Multi-pass membrane protein</topology>
    </subcellularLocation>
</comment>
<evidence type="ECO:0000256" key="2">
    <source>
        <dbReference type="ARBA" id="ARBA00022692"/>
    </source>
</evidence>
<dbReference type="EMBL" id="KN840570">
    <property type="protein sequence ID" value="KIP04558.1"/>
    <property type="molecule type" value="Genomic_DNA"/>
</dbReference>
<keyword evidence="4 5" id="KW-0472">Membrane</keyword>
<dbReference type="OrthoDB" id="3358017at2759"/>
<protein>
    <recommendedName>
        <fullName evidence="8">RTA1 like protein</fullName>
    </recommendedName>
</protein>
<proteinExistence type="predicted"/>
<dbReference type="PANTHER" id="PTHR31465:SF1">
    <property type="entry name" value="PROTEIN RTA1-RELATED"/>
    <property type="match status" value="1"/>
</dbReference>